<dbReference type="InterPro" id="IPR036960">
    <property type="entry name" value="T-box_sf"/>
</dbReference>
<gene>
    <name evidence="7" type="ORF">DBV15_11505</name>
</gene>
<name>A0A4S2KRF5_9HYME</name>
<evidence type="ECO:0000313" key="8">
    <source>
        <dbReference type="Proteomes" id="UP000310200"/>
    </source>
</evidence>
<keyword evidence="4 5" id="KW-0539">Nucleus</keyword>
<evidence type="ECO:0000256" key="5">
    <source>
        <dbReference type="PROSITE-ProRule" id="PRU00201"/>
    </source>
</evidence>
<dbReference type="InterPro" id="IPR001699">
    <property type="entry name" value="TF_T-box"/>
</dbReference>
<reference evidence="7 8" key="1">
    <citation type="journal article" date="2019" name="Philos. Trans. R. Soc. Lond., B, Biol. Sci.">
        <title>Ant behaviour and brain gene expression of defending hosts depend on the ecological success of the intruding social parasite.</title>
        <authorList>
            <person name="Kaur R."/>
            <person name="Stoldt M."/>
            <person name="Jongepier E."/>
            <person name="Feldmeyer B."/>
            <person name="Menzel F."/>
            <person name="Bornberg-Bauer E."/>
            <person name="Foitzik S."/>
        </authorList>
    </citation>
    <scope>NUCLEOTIDE SEQUENCE [LARGE SCALE GENOMIC DNA]</scope>
    <source>
        <tissue evidence="7">Whole body</tissue>
    </source>
</reference>
<evidence type="ECO:0000256" key="1">
    <source>
        <dbReference type="ARBA" id="ARBA00023015"/>
    </source>
</evidence>
<evidence type="ECO:0000256" key="4">
    <source>
        <dbReference type="ARBA" id="ARBA00023242"/>
    </source>
</evidence>
<dbReference type="GO" id="GO:0045893">
    <property type="term" value="P:positive regulation of DNA-templated transcription"/>
    <property type="evidence" value="ECO:0007669"/>
    <property type="project" value="InterPro"/>
</dbReference>
<dbReference type="PRINTS" id="PR00937">
    <property type="entry name" value="TBOX"/>
</dbReference>
<evidence type="ECO:0000256" key="3">
    <source>
        <dbReference type="ARBA" id="ARBA00023163"/>
    </source>
</evidence>
<dbReference type="PROSITE" id="PS50252">
    <property type="entry name" value="TBOX_3"/>
    <property type="match status" value="1"/>
</dbReference>
<comment type="subcellular location">
    <subcellularLocation>
        <location evidence="5">Nucleus</location>
    </subcellularLocation>
</comment>
<sequence>MEIAPASDRRHNYCGYQNESENSNMGGWSFAGPAEPQQPFGYRIYKHPDSPATGSHWMDNPISFNKLKLTNNINDPNNNVVVVQRPTSNSQSNIDAQIRCIRPLLRCEELQRALYSFNCVVRFQGDGIYRGDGIPKREHHEVKDQ</sequence>
<dbReference type="GO" id="GO:0005634">
    <property type="term" value="C:nucleus"/>
    <property type="evidence" value="ECO:0007669"/>
    <property type="project" value="UniProtKB-SubCell"/>
</dbReference>
<comment type="caution">
    <text evidence="7">The sequence shown here is derived from an EMBL/GenBank/DDBJ whole genome shotgun (WGS) entry which is preliminary data.</text>
</comment>
<dbReference type="STRING" id="300112.A0A4S2KRF5"/>
<evidence type="ECO:0000313" key="7">
    <source>
        <dbReference type="EMBL" id="TGZ50557.1"/>
    </source>
</evidence>
<dbReference type="GO" id="GO:0000785">
    <property type="term" value="C:chromatin"/>
    <property type="evidence" value="ECO:0007669"/>
    <property type="project" value="TreeGrafter"/>
</dbReference>
<proteinExistence type="predicted"/>
<dbReference type="GO" id="GO:0000978">
    <property type="term" value="F:RNA polymerase II cis-regulatory region sequence-specific DNA binding"/>
    <property type="evidence" value="ECO:0007669"/>
    <property type="project" value="InterPro"/>
</dbReference>
<dbReference type="Proteomes" id="UP000310200">
    <property type="component" value="Unassembled WGS sequence"/>
</dbReference>
<dbReference type="Gene3D" id="2.60.40.820">
    <property type="entry name" value="Transcription factor, T-box"/>
    <property type="match status" value="1"/>
</dbReference>
<evidence type="ECO:0000256" key="2">
    <source>
        <dbReference type="ARBA" id="ARBA00023125"/>
    </source>
</evidence>
<organism evidence="7 8">
    <name type="scientific">Temnothorax longispinosus</name>
    <dbReference type="NCBI Taxonomy" id="300112"/>
    <lineage>
        <taxon>Eukaryota</taxon>
        <taxon>Metazoa</taxon>
        <taxon>Ecdysozoa</taxon>
        <taxon>Arthropoda</taxon>
        <taxon>Hexapoda</taxon>
        <taxon>Insecta</taxon>
        <taxon>Pterygota</taxon>
        <taxon>Neoptera</taxon>
        <taxon>Endopterygota</taxon>
        <taxon>Hymenoptera</taxon>
        <taxon>Apocrita</taxon>
        <taxon>Aculeata</taxon>
        <taxon>Formicoidea</taxon>
        <taxon>Formicidae</taxon>
        <taxon>Myrmicinae</taxon>
        <taxon>Temnothorax</taxon>
    </lineage>
</organism>
<accession>A0A4S2KRF5</accession>
<dbReference type="GO" id="GO:0001708">
    <property type="term" value="P:cell fate specification"/>
    <property type="evidence" value="ECO:0007669"/>
    <property type="project" value="TreeGrafter"/>
</dbReference>
<feature type="domain" description="T-box" evidence="6">
    <location>
        <begin position="1"/>
        <end position="82"/>
    </location>
</feature>
<keyword evidence="8" id="KW-1185">Reference proteome</keyword>
<dbReference type="InterPro" id="IPR008967">
    <property type="entry name" value="p53-like_TF_DNA-bd_sf"/>
</dbReference>
<keyword evidence="2 5" id="KW-0238">DNA-binding</keyword>
<keyword evidence="1" id="KW-0805">Transcription regulation</keyword>
<dbReference type="AlphaFoldDB" id="A0A4S2KRF5"/>
<keyword evidence="3" id="KW-0804">Transcription</keyword>
<dbReference type="PANTHER" id="PTHR11267:SF204">
    <property type="entry name" value="SPADETAIL"/>
    <property type="match status" value="1"/>
</dbReference>
<dbReference type="Pfam" id="PF00907">
    <property type="entry name" value="T-box"/>
    <property type="match status" value="1"/>
</dbReference>
<dbReference type="PANTHER" id="PTHR11267">
    <property type="entry name" value="T-BOX PROTEIN-RELATED"/>
    <property type="match status" value="1"/>
</dbReference>
<protein>
    <recommendedName>
        <fullName evidence="6">T-box domain-containing protein</fullName>
    </recommendedName>
</protein>
<dbReference type="EMBL" id="QBLH01001941">
    <property type="protein sequence ID" value="TGZ50557.1"/>
    <property type="molecule type" value="Genomic_DNA"/>
</dbReference>
<dbReference type="InterPro" id="IPR046360">
    <property type="entry name" value="T-box_DNA-bd"/>
</dbReference>
<comment type="caution">
    <text evidence="5">Lacks conserved residue(s) required for the propagation of feature annotation.</text>
</comment>
<dbReference type="SUPFAM" id="SSF49417">
    <property type="entry name" value="p53-like transcription factors"/>
    <property type="match status" value="1"/>
</dbReference>
<evidence type="ECO:0000259" key="6">
    <source>
        <dbReference type="PROSITE" id="PS50252"/>
    </source>
</evidence>
<dbReference type="GO" id="GO:0000981">
    <property type="term" value="F:DNA-binding transcription factor activity, RNA polymerase II-specific"/>
    <property type="evidence" value="ECO:0007669"/>
    <property type="project" value="TreeGrafter"/>
</dbReference>